<reference evidence="1" key="2">
    <citation type="submission" date="1995-05" db="EMBL/GenBank/DDBJ databases">
        <authorList>
            <person name="Barrell B."/>
            <person name="Rajandream M.A."/>
            <person name="Walsh S.V."/>
        </authorList>
    </citation>
    <scope>NUCLEOTIDE SEQUENCE</scope>
    <source>
        <strain evidence="1">AB972</strain>
    </source>
</reference>
<dbReference type="AlphaFoldDB" id="A2P2I6"/>
<name>A2P2I6_YEASX</name>
<sequence length="88" mass="10425">MIIFQSIVLNIKIVQTWYKQQVGELGVPQIFEKAQSVTKNFNMYVYPFLAVKSVSNFEKIDSISVSQRFESPPVFRFPKHHRHSRRRP</sequence>
<reference evidence="1" key="1">
    <citation type="submission" date="1995-05" db="EMBL/GenBank/DDBJ databases">
        <authorList>
            <person name="Lye G."/>
            <person name="Churcher C.M."/>
        </authorList>
    </citation>
    <scope>NUCLEOTIDE SEQUENCE</scope>
    <source>
        <strain evidence="1">AB972</strain>
    </source>
</reference>
<proteinExistence type="predicted"/>
<organism evidence="1">
    <name type="scientific">Saccharomyces cerevisiae</name>
    <name type="common">Baker's yeast</name>
    <dbReference type="NCBI Taxonomy" id="4932"/>
    <lineage>
        <taxon>Eukaryota</taxon>
        <taxon>Fungi</taxon>
        <taxon>Dikarya</taxon>
        <taxon>Ascomycota</taxon>
        <taxon>Saccharomycotina</taxon>
        <taxon>Saccharomycetes</taxon>
        <taxon>Saccharomycetales</taxon>
        <taxon>Saccharomycetaceae</taxon>
        <taxon>Saccharomyces</taxon>
    </lineage>
</organism>
<dbReference type="EMBL" id="Z49211">
    <property type="protein sequence ID" value="CAA89123.1"/>
    <property type="molecule type" value="Genomic_DNA"/>
</dbReference>
<evidence type="ECO:0000313" key="1">
    <source>
        <dbReference type="EMBL" id="CAA89123.1"/>
    </source>
</evidence>
<protein>
    <submittedName>
        <fullName evidence="1">Uncharacterized protein</fullName>
    </submittedName>
</protein>
<accession>A2P2I6</accession>